<dbReference type="PANTHER" id="PTHR47697:SF1">
    <property type="entry name" value="OS03G0340700 PROTEIN"/>
    <property type="match status" value="1"/>
</dbReference>
<dbReference type="InterPro" id="IPR011990">
    <property type="entry name" value="TPR-like_helical_dom_sf"/>
</dbReference>
<sequence length="478" mass="48703">MNSNYGKRSSGSSTNNAFDFDLGLGSNQGGRPLNAQKSQTPSYSQQPRPAFQPGKPSWTHQPAPKQTTIRSEIGGPTSMVGDIHGKTWSSSSSSSGSGSGIGIVNKDPSLFGDLVGSVIGKSSGNVPLKKAPPAKGSYSMGNLADALPKTTTGNSMNSGGGGWGYNGNSGGYSSSGGVNASSSVKNPNLGGPSMKSMSGSNLSGSGNSDPFGNLVGFGSKPSGSINSAKAKSDGGDAFGTFQSGVANPSGGFAGTTTNTQNDDFGGFQDAAKSSTFSAGGFASSFDASNAGFGVQSSVKDDPLGMFSTSNNTSAAAAATPQSEDWGFESFDGGADSGGGSTTELDGLPPPPPGVSAASAKSKGIDNQRQGQYADAIKWLSWAVILLERAGDDAGSAEVLSTRASCYKEVGEYKKAVSDCTKVLDHDEKNVTILVQRALLYESMEKYKLGAEDLRMVLKIDPGNRIARSTVHRLTKMAG</sequence>
<name>A0A6J0K2A1_RAPSA</name>
<feature type="region of interest" description="Disordered" evidence="2">
    <location>
        <begin position="176"/>
        <end position="205"/>
    </location>
</feature>
<dbReference type="PANTHER" id="PTHR47697">
    <property type="entry name" value="OS03G0340700 PROTEIN"/>
    <property type="match status" value="1"/>
</dbReference>
<accession>A0A6J0K2A1</accession>
<feature type="compositionally biased region" description="Polar residues" evidence="2">
    <location>
        <begin position="58"/>
        <end position="70"/>
    </location>
</feature>
<dbReference type="FunFam" id="1.25.40.10:FF:000818">
    <property type="entry name" value="Sperm-associated antigen 1A"/>
    <property type="match status" value="1"/>
</dbReference>
<feature type="compositionally biased region" description="Polar residues" evidence="2">
    <location>
        <begin position="1"/>
        <end position="17"/>
    </location>
</feature>
<feature type="region of interest" description="Disordered" evidence="2">
    <location>
        <begin position="314"/>
        <end position="363"/>
    </location>
</feature>
<protein>
    <submittedName>
        <fullName evidence="4 5">Uncharacterized protein LOC108813165</fullName>
    </submittedName>
</protein>
<proteinExistence type="predicted"/>
<dbReference type="Gene3D" id="1.25.40.10">
    <property type="entry name" value="Tetratricopeptide repeat domain"/>
    <property type="match status" value="1"/>
</dbReference>
<dbReference type="KEGG" id="rsz:108813165"/>
<feature type="compositionally biased region" description="Polar residues" evidence="2">
    <location>
        <begin position="35"/>
        <end position="47"/>
    </location>
</feature>
<keyword evidence="3" id="KW-1185">Reference proteome</keyword>
<reference evidence="4 5" key="2">
    <citation type="submission" date="2025-04" db="UniProtKB">
        <authorList>
            <consortium name="RefSeq"/>
        </authorList>
    </citation>
    <scope>IDENTIFICATION</scope>
    <source>
        <tissue evidence="4 5">Leaf</tissue>
    </source>
</reference>
<reference evidence="3" key="1">
    <citation type="journal article" date="2019" name="Database">
        <title>The radish genome database (RadishGD): an integrated information resource for radish genomics.</title>
        <authorList>
            <person name="Yu H.J."/>
            <person name="Baek S."/>
            <person name="Lee Y.J."/>
            <person name="Cho A."/>
            <person name="Mun J.H."/>
        </authorList>
    </citation>
    <scope>NUCLEOTIDE SEQUENCE [LARGE SCALE GENOMIC DNA]</scope>
    <source>
        <strain evidence="3">cv. WK10039</strain>
    </source>
</reference>
<gene>
    <name evidence="4 5" type="primary">LOC108813165</name>
</gene>
<evidence type="ECO:0000313" key="5">
    <source>
        <dbReference type="RefSeq" id="XP_018441140.1"/>
    </source>
</evidence>
<dbReference type="Proteomes" id="UP000504610">
    <property type="component" value="Chromosome 6"/>
</dbReference>
<dbReference type="PROSITE" id="PS50005">
    <property type="entry name" value="TPR"/>
    <property type="match status" value="1"/>
</dbReference>
<dbReference type="GeneID" id="108813165"/>
<dbReference type="InterPro" id="IPR019734">
    <property type="entry name" value="TPR_rpt"/>
</dbReference>
<feature type="region of interest" description="Disordered" evidence="2">
    <location>
        <begin position="1"/>
        <end position="100"/>
    </location>
</feature>
<organism evidence="3 4">
    <name type="scientific">Raphanus sativus</name>
    <name type="common">Radish</name>
    <name type="synonym">Raphanus raphanistrum var. sativus</name>
    <dbReference type="NCBI Taxonomy" id="3726"/>
    <lineage>
        <taxon>Eukaryota</taxon>
        <taxon>Viridiplantae</taxon>
        <taxon>Streptophyta</taxon>
        <taxon>Embryophyta</taxon>
        <taxon>Tracheophyta</taxon>
        <taxon>Spermatophyta</taxon>
        <taxon>Magnoliopsida</taxon>
        <taxon>eudicotyledons</taxon>
        <taxon>Gunneridae</taxon>
        <taxon>Pentapetalae</taxon>
        <taxon>rosids</taxon>
        <taxon>malvids</taxon>
        <taxon>Brassicales</taxon>
        <taxon>Brassicaceae</taxon>
        <taxon>Brassiceae</taxon>
        <taxon>Raphanus</taxon>
    </lineage>
</organism>
<evidence type="ECO:0000313" key="3">
    <source>
        <dbReference type="Proteomes" id="UP000504610"/>
    </source>
</evidence>
<dbReference type="OrthoDB" id="1872379at2759"/>
<dbReference type="RefSeq" id="XP_018441139.1">
    <property type="nucleotide sequence ID" value="XM_018585637.2"/>
</dbReference>
<evidence type="ECO:0000256" key="1">
    <source>
        <dbReference type="PROSITE-ProRule" id="PRU00339"/>
    </source>
</evidence>
<feature type="repeat" description="TPR" evidence="1">
    <location>
        <begin position="396"/>
        <end position="429"/>
    </location>
</feature>
<feature type="compositionally biased region" description="Low complexity" evidence="2">
    <location>
        <begin position="193"/>
        <end position="205"/>
    </location>
</feature>
<dbReference type="SUPFAM" id="SSF48452">
    <property type="entry name" value="TPR-like"/>
    <property type="match status" value="1"/>
</dbReference>
<dbReference type="SMART" id="SM00028">
    <property type="entry name" value="TPR"/>
    <property type="match status" value="3"/>
</dbReference>
<keyword evidence="1" id="KW-0802">TPR repeat</keyword>
<dbReference type="AlphaFoldDB" id="A0A6J0K2A1"/>
<evidence type="ECO:0000313" key="4">
    <source>
        <dbReference type="RefSeq" id="XP_018441139.1"/>
    </source>
</evidence>
<dbReference type="RefSeq" id="XP_018441140.1">
    <property type="nucleotide sequence ID" value="XM_018585638.2"/>
</dbReference>
<evidence type="ECO:0000256" key="2">
    <source>
        <dbReference type="SAM" id="MobiDB-lite"/>
    </source>
</evidence>